<dbReference type="Pfam" id="PF08636">
    <property type="entry name" value="Pkr1"/>
    <property type="match status" value="1"/>
</dbReference>
<keyword evidence="1" id="KW-1133">Transmembrane helix</keyword>
<name>A0A8H6W3D7_9AGAR</name>
<feature type="transmembrane region" description="Helical" evidence="1">
    <location>
        <begin position="24"/>
        <end position="44"/>
    </location>
</feature>
<dbReference type="GeneID" id="59346328"/>
<dbReference type="OrthoDB" id="9626941at2759"/>
<accession>A0A8H6W3D7</accession>
<evidence type="ECO:0000313" key="2">
    <source>
        <dbReference type="EMBL" id="KAF7301456.1"/>
    </source>
</evidence>
<protein>
    <submittedName>
        <fullName evidence="2">Uncharacterized protein</fullName>
    </submittedName>
</protein>
<dbReference type="RefSeq" id="XP_037219456.1">
    <property type="nucleotide sequence ID" value="XM_037363812.1"/>
</dbReference>
<gene>
    <name evidence="2" type="ORF">MIND_00710900</name>
</gene>
<reference evidence="2" key="1">
    <citation type="submission" date="2020-05" db="EMBL/GenBank/DDBJ databases">
        <title>Mycena genomes resolve the evolution of fungal bioluminescence.</title>
        <authorList>
            <person name="Tsai I.J."/>
        </authorList>
    </citation>
    <scope>NUCLEOTIDE SEQUENCE</scope>
    <source>
        <strain evidence="2">171206Taipei</strain>
    </source>
</reference>
<proteinExistence type="predicted"/>
<feature type="transmembrane region" description="Helical" evidence="1">
    <location>
        <begin position="50"/>
        <end position="69"/>
    </location>
</feature>
<evidence type="ECO:0000256" key="1">
    <source>
        <dbReference type="SAM" id="Phobius"/>
    </source>
</evidence>
<evidence type="ECO:0000313" key="3">
    <source>
        <dbReference type="Proteomes" id="UP000636479"/>
    </source>
</evidence>
<dbReference type="InterPro" id="IPR013945">
    <property type="entry name" value="Pkr1"/>
</dbReference>
<dbReference type="Proteomes" id="UP000636479">
    <property type="component" value="Unassembled WGS sequence"/>
</dbReference>
<keyword evidence="1" id="KW-0472">Membrane</keyword>
<dbReference type="GO" id="GO:0070072">
    <property type="term" value="P:vacuolar proton-transporting V-type ATPase complex assembly"/>
    <property type="evidence" value="ECO:0007669"/>
    <property type="project" value="InterPro"/>
</dbReference>
<sequence>MADNEDEGFFANILKPGSALQPQFLAVLDGAFATLLVILFALVFLTSGNLHIFVLIAIELGLWASVKWYTMHLSKLPRYNTLKVQ</sequence>
<organism evidence="2 3">
    <name type="scientific">Mycena indigotica</name>
    <dbReference type="NCBI Taxonomy" id="2126181"/>
    <lineage>
        <taxon>Eukaryota</taxon>
        <taxon>Fungi</taxon>
        <taxon>Dikarya</taxon>
        <taxon>Basidiomycota</taxon>
        <taxon>Agaricomycotina</taxon>
        <taxon>Agaricomycetes</taxon>
        <taxon>Agaricomycetidae</taxon>
        <taxon>Agaricales</taxon>
        <taxon>Marasmiineae</taxon>
        <taxon>Mycenaceae</taxon>
        <taxon>Mycena</taxon>
    </lineage>
</organism>
<keyword evidence="3" id="KW-1185">Reference proteome</keyword>
<keyword evidence="1" id="KW-0812">Transmembrane</keyword>
<dbReference type="EMBL" id="JACAZF010000006">
    <property type="protein sequence ID" value="KAF7301456.1"/>
    <property type="molecule type" value="Genomic_DNA"/>
</dbReference>
<dbReference type="AlphaFoldDB" id="A0A8H6W3D7"/>
<comment type="caution">
    <text evidence="2">The sequence shown here is derived from an EMBL/GenBank/DDBJ whole genome shotgun (WGS) entry which is preliminary data.</text>
</comment>